<protein>
    <recommendedName>
        <fullName evidence="3">Clan AA aspartic protease (TIGR02281 family)</fullName>
    </recommendedName>
</protein>
<dbReference type="EMBL" id="CP104694">
    <property type="protein sequence ID" value="UXI70233.1"/>
    <property type="molecule type" value="Genomic_DNA"/>
</dbReference>
<dbReference type="RefSeq" id="WP_261697184.1">
    <property type="nucleotide sequence ID" value="NZ_CP104694.1"/>
</dbReference>
<accession>A0ABY6BJN5</accession>
<proteinExistence type="predicted"/>
<name>A0ABY6BJN5_9GAMM</name>
<sequence>MNAADPATSGAATADVVVNSDPVMTYDIGVGRCVSIDGDMVVAMIDSAVLMKLLPGQRWQRFGKSRLLLSPAACSRVRPPVVDQELFVDRAAIAAQQSASVDVEGDGVLCAVHLGALLENLDPQRCTVDKPKKRVWEYRGPRG</sequence>
<keyword evidence="2" id="KW-1185">Reference proteome</keyword>
<evidence type="ECO:0008006" key="3">
    <source>
        <dbReference type="Google" id="ProtNLM"/>
    </source>
</evidence>
<evidence type="ECO:0000313" key="2">
    <source>
        <dbReference type="Proteomes" id="UP001064632"/>
    </source>
</evidence>
<dbReference type="Proteomes" id="UP001064632">
    <property type="component" value="Chromosome"/>
</dbReference>
<gene>
    <name evidence="1" type="ORF">N4264_11540</name>
</gene>
<reference evidence="1" key="1">
    <citation type="submission" date="2022-09" db="EMBL/GenBank/DDBJ databases">
        <title>Tahibacter sp. nov., isolated from a fresh water.</title>
        <authorList>
            <person name="Baek J.H."/>
            <person name="Lee J.K."/>
            <person name="Kim J.M."/>
            <person name="Jeon C.O."/>
        </authorList>
    </citation>
    <scope>NUCLEOTIDE SEQUENCE</scope>
    <source>
        <strain evidence="1">W38</strain>
    </source>
</reference>
<organism evidence="1 2">
    <name type="scientific">Tahibacter amnicola</name>
    <dbReference type="NCBI Taxonomy" id="2976241"/>
    <lineage>
        <taxon>Bacteria</taxon>
        <taxon>Pseudomonadati</taxon>
        <taxon>Pseudomonadota</taxon>
        <taxon>Gammaproteobacteria</taxon>
        <taxon>Lysobacterales</taxon>
        <taxon>Rhodanobacteraceae</taxon>
        <taxon>Tahibacter</taxon>
    </lineage>
</organism>
<evidence type="ECO:0000313" key="1">
    <source>
        <dbReference type="EMBL" id="UXI70233.1"/>
    </source>
</evidence>